<keyword evidence="3 6" id="KW-0812">Transmembrane</keyword>
<feature type="transmembrane region" description="Helical" evidence="6">
    <location>
        <begin position="71"/>
        <end position="92"/>
    </location>
</feature>
<evidence type="ECO:0000256" key="5">
    <source>
        <dbReference type="ARBA" id="ARBA00023136"/>
    </source>
</evidence>
<protein>
    <recommendedName>
        <fullName evidence="7">EamA domain-containing protein</fullName>
    </recommendedName>
</protein>
<feature type="transmembrane region" description="Helical" evidence="6">
    <location>
        <begin position="12"/>
        <end position="33"/>
    </location>
</feature>
<dbReference type="PANTHER" id="PTHR42920:SF5">
    <property type="entry name" value="EAMA DOMAIN-CONTAINING PROTEIN"/>
    <property type="match status" value="1"/>
</dbReference>
<dbReference type="Gene3D" id="1.10.3730.20">
    <property type="match status" value="1"/>
</dbReference>
<dbReference type="InterPro" id="IPR000620">
    <property type="entry name" value="EamA_dom"/>
</dbReference>
<dbReference type="PANTHER" id="PTHR42920">
    <property type="entry name" value="OS03G0707200 PROTEIN-RELATED"/>
    <property type="match status" value="1"/>
</dbReference>
<evidence type="ECO:0000256" key="6">
    <source>
        <dbReference type="SAM" id="Phobius"/>
    </source>
</evidence>
<proteinExistence type="predicted"/>
<evidence type="ECO:0000259" key="7">
    <source>
        <dbReference type="Pfam" id="PF00892"/>
    </source>
</evidence>
<organism evidence="8">
    <name type="scientific">bioreactor metagenome</name>
    <dbReference type="NCBI Taxonomy" id="1076179"/>
    <lineage>
        <taxon>unclassified sequences</taxon>
        <taxon>metagenomes</taxon>
        <taxon>ecological metagenomes</taxon>
    </lineage>
</organism>
<dbReference type="InterPro" id="IPR037185">
    <property type="entry name" value="EmrE-like"/>
</dbReference>
<evidence type="ECO:0000256" key="3">
    <source>
        <dbReference type="ARBA" id="ARBA00022692"/>
    </source>
</evidence>
<feature type="domain" description="EamA" evidence="7">
    <location>
        <begin position="10"/>
        <end position="86"/>
    </location>
</feature>
<accession>A0A645JJX0</accession>
<dbReference type="EMBL" id="VSSQ01143933">
    <property type="protein sequence ID" value="MPN63881.1"/>
    <property type="molecule type" value="Genomic_DNA"/>
</dbReference>
<dbReference type="AlphaFoldDB" id="A0A645JJX0"/>
<keyword evidence="4 6" id="KW-1133">Transmembrane helix</keyword>
<evidence type="ECO:0000256" key="1">
    <source>
        <dbReference type="ARBA" id="ARBA00004651"/>
    </source>
</evidence>
<reference evidence="8" key="1">
    <citation type="submission" date="2019-08" db="EMBL/GenBank/DDBJ databases">
        <authorList>
            <person name="Kucharzyk K."/>
            <person name="Murdoch R.W."/>
            <person name="Higgins S."/>
            <person name="Loffler F."/>
        </authorList>
    </citation>
    <scope>NUCLEOTIDE SEQUENCE</scope>
</reference>
<comment type="subcellular location">
    <subcellularLocation>
        <location evidence="1">Cell membrane</location>
        <topology evidence="1">Multi-pass membrane protein</topology>
    </subcellularLocation>
</comment>
<evidence type="ECO:0000256" key="4">
    <source>
        <dbReference type="ARBA" id="ARBA00022989"/>
    </source>
</evidence>
<dbReference type="Pfam" id="PF00892">
    <property type="entry name" value="EamA"/>
    <property type="match status" value="1"/>
</dbReference>
<comment type="caution">
    <text evidence="8">The sequence shown here is derived from an EMBL/GenBank/DDBJ whole genome shotgun (WGS) entry which is preliminary data.</text>
</comment>
<evidence type="ECO:0000256" key="2">
    <source>
        <dbReference type="ARBA" id="ARBA00022475"/>
    </source>
</evidence>
<feature type="transmembrane region" description="Helical" evidence="6">
    <location>
        <begin position="45"/>
        <end position="65"/>
    </location>
</feature>
<name>A0A645JJX0_9ZZZZ</name>
<dbReference type="InterPro" id="IPR051258">
    <property type="entry name" value="Diverse_Substrate_Transporter"/>
</dbReference>
<keyword evidence="5 6" id="KW-0472">Membrane</keyword>
<dbReference type="GO" id="GO:0005886">
    <property type="term" value="C:plasma membrane"/>
    <property type="evidence" value="ECO:0007669"/>
    <property type="project" value="UniProtKB-SubCell"/>
</dbReference>
<dbReference type="SUPFAM" id="SSF103481">
    <property type="entry name" value="Multidrug resistance efflux transporter EmrE"/>
    <property type="match status" value="1"/>
</dbReference>
<sequence>MLIFEQPHAADLLGAWLPIFYAGAISAAMGYTLQILGQKGTDPTLASLILSLESVFAALGGWLVLGQTLTMRELFGCALVFAAILLAQLPVAHRQKSEGSL</sequence>
<evidence type="ECO:0000313" key="8">
    <source>
        <dbReference type="EMBL" id="MPN63881.1"/>
    </source>
</evidence>
<keyword evidence="2" id="KW-1003">Cell membrane</keyword>
<gene>
    <name evidence="8" type="ORF">SDC9_211648</name>
</gene>